<keyword evidence="2" id="KW-1185">Reference proteome</keyword>
<organism evidence="1 2">
    <name type="scientific">Paragonimus skrjabini miyazakii</name>
    <dbReference type="NCBI Taxonomy" id="59628"/>
    <lineage>
        <taxon>Eukaryota</taxon>
        <taxon>Metazoa</taxon>
        <taxon>Spiralia</taxon>
        <taxon>Lophotrochozoa</taxon>
        <taxon>Platyhelminthes</taxon>
        <taxon>Trematoda</taxon>
        <taxon>Digenea</taxon>
        <taxon>Plagiorchiida</taxon>
        <taxon>Troglotremata</taxon>
        <taxon>Troglotrematidae</taxon>
        <taxon>Paragonimus</taxon>
    </lineage>
</organism>
<dbReference type="EMBL" id="JTDE01000316">
    <property type="protein sequence ID" value="KAF7261615.1"/>
    <property type="molecule type" value="Genomic_DNA"/>
</dbReference>
<accession>A0A8S9Z2H3</accession>
<protein>
    <submittedName>
        <fullName evidence="1">Uncharacterized protein</fullName>
    </submittedName>
</protein>
<comment type="caution">
    <text evidence="1">The sequence shown here is derived from an EMBL/GenBank/DDBJ whole genome shotgun (WGS) entry which is preliminary data.</text>
</comment>
<evidence type="ECO:0000313" key="1">
    <source>
        <dbReference type="EMBL" id="KAF7261615.1"/>
    </source>
</evidence>
<reference evidence="1" key="1">
    <citation type="submission" date="2019-07" db="EMBL/GenBank/DDBJ databases">
        <title>Annotation for the trematode Paragonimus miyazaki's.</title>
        <authorList>
            <person name="Choi Y.-J."/>
        </authorList>
    </citation>
    <scope>NUCLEOTIDE SEQUENCE</scope>
    <source>
        <strain evidence="1">Japan</strain>
    </source>
</reference>
<evidence type="ECO:0000313" key="2">
    <source>
        <dbReference type="Proteomes" id="UP000822476"/>
    </source>
</evidence>
<gene>
    <name evidence="1" type="ORF">EG68_02205</name>
</gene>
<dbReference type="Proteomes" id="UP000822476">
    <property type="component" value="Unassembled WGS sequence"/>
</dbReference>
<proteinExistence type="predicted"/>
<dbReference type="AlphaFoldDB" id="A0A8S9Z2H3"/>
<name>A0A8S9Z2H3_9TREM</name>
<sequence length="76" mass="8943">MNISEDCVTLWELSLRRSREKNKNTVSRTGWTMRLLIEFGWATNKTELNVYGQKKIERNKPSPLFLSKHKSDRTSS</sequence>